<dbReference type="RefSeq" id="WP_212903852.1">
    <property type="nucleotide sequence ID" value="NZ_BOPZ01000013.1"/>
</dbReference>
<proteinExistence type="predicted"/>
<gene>
    <name evidence="1" type="ORF">CPJCM30710_18170</name>
</gene>
<organism evidence="1 2">
    <name type="scientific">Clostridium polyendosporum</name>
    <dbReference type="NCBI Taxonomy" id="69208"/>
    <lineage>
        <taxon>Bacteria</taxon>
        <taxon>Bacillati</taxon>
        <taxon>Bacillota</taxon>
        <taxon>Clostridia</taxon>
        <taxon>Eubacteriales</taxon>
        <taxon>Clostridiaceae</taxon>
        <taxon>Clostridium</taxon>
    </lineage>
</organism>
<evidence type="ECO:0000313" key="1">
    <source>
        <dbReference type="EMBL" id="GIM29151.1"/>
    </source>
</evidence>
<comment type="caution">
    <text evidence="1">The sequence shown here is derived from an EMBL/GenBank/DDBJ whole genome shotgun (WGS) entry which is preliminary data.</text>
</comment>
<keyword evidence="2" id="KW-1185">Reference proteome</keyword>
<name>A0A919RZF1_9CLOT</name>
<evidence type="ECO:0000313" key="2">
    <source>
        <dbReference type="Proteomes" id="UP000679179"/>
    </source>
</evidence>
<dbReference type="Proteomes" id="UP000679179">
    <property type="component" value="Unassembled WGS sequence"/>
</dbReference>
<dbReference type="EMBL" id="BOPZ01000013">
    <property type="protein sequence ID" value="GIM29151.1"/>
    <property type="molecule type" value="Genomic_DNA"/>
</dbReference>
<reference evidence="1" key="1">
    <citation type="submission" date="2021-03" db="EMBL/GenBank/DDBJ databases">
        <title>Taxonomic study of Clostridium polyendosporum from meadow-gley soil under rice.</title>
        <authorList>
            <person name="Kobayashi H."/>
            <person name="Tanizawa Y."/>
            <person name="Yagura M."/>
        </authorList>
    </citation>
    <scope>NUCLEOTIDE SEQUENCE</scope>
    <source>
        <strain evidence="1">JCM 30710</strain>
    </source>
</reference>
<dbReference type="AlphaFoldDB" id="A0A919RZF1"/>
<protein>
    <submittedName>
        <fullName evidence="1">Uncharacterized protein</fullName>
    </submittedName>
</protein>
<sequence>MKQEQAARIARTMTGSILDTSDIVKQVNDVTKNTRQIIGIKVHQVVKEYKLPFHKTFPLVRNNFNKIAIEHNIDPAVVFWVYMDWRYENYK</sequence>
<accession>A0A919RZF1</accession>